<dbReference type="Gene3D" id="3.30.200.20">
    <property type="entry name" value="Phosphorylase Kinase, domain 1"/>
    <property type="match status" value="1"/>
</dbReference>
<dbReference type="AlphaFoldDB" id="A0A2N9EEU0"/>
<evidence type="ECO:0000313" key="2">
    <source>
        <dbReference type="EMBL" id="SPC85316.1"/>
    </source>
</evidence>
<dbReference type="EMBL" id="OIVN01000275">
    <property type="protein sequence ID" value="SPC77486.1"/>
    <property type="molecule type" value="Genomic_DNA"/>
</dbReference>
<sequence length="105" mass="11884">MEKAKSQISCASEQWRRRWSTDSPSLLHMPHQSRTYNLLLRRLSVVRILPRAAVQMKKFTLDGARDLPFLDLSTLAGATDNFAINKKLGEGGFESVYKLGEVGYL</sequence>
<proteinExistence type="predicted"/>
<evidence type="ECO:0008006" key="3">
    <source>
        <dbReference type="Google" id="ProtNLM"/>
    </source>
</evidence>
<dbReference type="EMBL" id="OIVN01000773">
    <property type="protein sequence ID" value="SPC85316.1"/>
    <property type="molecule type" value="Genomic_DNA"/>
</dbReference>
<accession>A0A2N9EEU0</accession>
<organism evidence="1">
    <name type="scientific">Fagus sylvatica</name>
    <name type="common">Beechnut</name>
    <dbReference type="NCBI Taxonomy" id="28930"/>
    <lineage>
        <taxon>Eukaryota</taxon>
        <taxon>Viridiplantae</taxon>
        <taxon>Streptophyta</taxon>
        <taxon>Embryophyta</taxon>
        <taxon>Tracheophyta</taxon>
        <taxon>Spermatophyta</taxon>
        <taxon>Magnoliopsida</taxon>
        <taxon>eudicotyledons</taxon>
        <taxon>Gunneridae</taxon>
        <taxon>Pentapetalae</taxon>
        <taxon>rosids</taxon>
        <taxon>fabids</taxon>
        <taxon>Fagales</taxon>
        <taxon>Fagaceae</taxon>
        <taxon>Fagus</taxon>
    </lineage>
</organism>
<gene>
    <name evidence="2" type="ORF">FSB_LOCUS13198</name>
    <name evidence="1" type="ORF">FSB_LOCUS5368</name>
</gene>
<protein>
    <recommendedName>
        <fullName evidence="3">Protein kinase domain-containing protein</fullName>
    </recommendedName>
</protein>
<name>A0A2N9EEU0_FAGSY</name>
<evidence type="ECO:0000313" key="1">
    <source>
        <dbReference type="EMBL" id="SPC77486.1"/>
    </source>
</evidence>
<reference evidence="1" key="1">
    <citation type="submission" date="2018-02" db="EMBL/GenBank/DDBJ databases">
        <authorList>
            <person name="Cohen D.B."/>
            <person name="Kent A.D."/>
        </authorList>
    </citation>
    <scope>NUCLEOTIDE SEQUENCE</scope>
</reference>